<name>A0A174UID5_BACT4</name>
<evidence type="ECO:0000259" key="1">
    <source>
        <dbReference type="Pfam" id="PF00535"/>
    </source>
</evidence>
<dbReference type="GO" id="GO:0016758">
    <property type="term" value="F:hexosyltransferase activity"/>
    <property type="evidence" value="ECO:0007669"/>
    <property type="project" value="UniProtKB-ARBA"/>
</dbReference>
<accession>A0A174UID5</accession>
<proteinExistence type="predicted"/>
<dbReference type="InterPro" id="IPR029044">
    <property type="entry name" value="Nucleotide-diphossugar_trans"/>
</dbReference>
<dbReference type="InterPro" id="IPR001173">
    <property type="entry name" value="Glyco_trans_2-like"/>
</dbReference>
<evidence type="ECO:0000313" key="2">
    <source>
        <dbReference type="EMBL" id="CUQ22032.1"/>
    </source>
</evidence>
<dbReference type="Gene3D" id="3.90.550.10">
    <property type="entry name" value="Spore Coat Polysaccharide Biosynthesis Protein SpsA, Chain A"/>
    <property type="match status" value="1"/>
</dbReference>
<evidence type="ECO:0000313" key="3">
    <source>
        <dbReference type="Proteomes" id="UP000095576"/>
    </source>
</evidence>
<dbReference type="EMBL" id="CZAP01000031">
    <property type="protein sequence ID" value="CUQ22032.1"/>
    <property type="molecule type" value="Genomic_DNA"/>
</dbReference>
<keyword evidence="2" id="KW-0808">Transferase</keyword>
<gene>
    <name evidence="2" type="primary">kfoC_3</name>
    <name evidence="2" type="ORF">ERS852511_04815</name>
</gene>
<dbReference type="CDD" id="cd00761">
    <property type="entry name" value="Glyco_tranf_GTA_type"/>
    <property type="match status" value="1"/>
</dbReference>
<dbReference type="AlphaFoldDB" id="A0A174UID5"/>
<organism evidence="2 3">
    <name type="scientific">Bacteroides thetaiotaomicron</name>
    <dbReference type="NCBI Taxonomy" id="818"/>
    <lineage>
        <taxon>Bacteria</taxon>
        <taxon>Pseudomonadati</taxon>
        <taxon>Bacteroidota</taxon>
        <taxon>Bacteroidia</taxon>
        <taxon>Bacteroidales</taxon>
        <taxon>Bacteroidaceae</taxon>
        <taxon>Bacteroides</taxon>
    </lineage>
</organism>
<sequence>MLPIVSIIIPTYNQCAFICETLDSVIDQQYTYWECIIVDDGSTDKTKQAVQKYISEPRIRYIYQENQGVCAARNNGVSFATGKYVLFLDSDDKISPNFLQSSVDAMEVNEQIKVVAPSVQLFGLYKRPYVLPKFTIERLMGRNIFIMSSLCRREDIVRIGGFNNNMKNGLEDWDFWLSILENGGDVIYLEDVLFYYRIRKKSRNRSISKENFALLRRQIYLNHLPLFKTKLLEPLESFEYLSIAESAEYRIGVKILSFYRKLQQLL</sequence>
<dbReference type="SUPFAM" id="SSF53448">
    <property type="entry name" value="Nucleotide-diphospho-sugar transferases"/>
    <property type="match status" value="1"/>
</dbReference>
<dbReference type="Proteomes" id="UP000095576">
    <property type="component" value="Unassembled WGS sequence"/>
</dbReference>
<reference evidence="2 3" key="1">
    <citation type="submission" date="2015-09" db="EMBL/GenBank/DDBJ databases">
        <authorList>
            <consortium name="Pathogen Informatics"/>
        </authorList>
    </citation>
    <scope>NUCLEOTIDE SEQUENCE [LARGE SCALE GENOMIC DNA]</scope>
    <source>
        <strain evidence="2 3">2789STDY5834899</strain>
    </source>
</reference>
<dbReference type="PANTHER" id="PTHR22916">
    <property type="entry name" value="GLYCOSYLTRANSFERASE"/>
    <property type="match status" value="1"/>
</dbReference>
<feature type="domain" description="Glycosyltransferase 2-like" evidence="1">
    <location>
        <begin position="6"/>
        <end position="120"/>
    </location>
</feature>
<dbReference type="Pfam" id="PF00535">
    <property type="entry name" value="Glycos_transf_2"/>
    <property type="match status" value="1"/>
</dbReference>
<protein>
    <submittedName>
        <fullName evidence="2">Putative capsular polysaccharide glycosyltransferase</fullName>
    </submittedName>
</protein>